<organism evidence="1 2">
    <name type="scientific">Streblomastix strix</name>
    <dbReference type="NCBI Taxonomy" id="222440"/>
    <lineage>
        <taxon>Eukaryota</taxon>
        <taxon>Metamonada</taxon>
        <taxon>Preaxostyla</taxon>
        <taxon>Oxymonadida</taxon>
        <taxon>Streblomastigidae</taxon>
        <taxon>Streblomastix</taxon>
    </lineage>
</organism>
<gene>
    <name evidence="1" type="ORF">EZS28_030829</name>
</gene>
<protein>
    <submittedName>
        <fullName evidence="1">Uncharacterized protein</fullName>
    </submittedName>
</protein>
<sequence>MAYNSLPDSSPNDPIFPSLHPEITSVPASIQYVLLLNTVDNVPTVKSYLCQLQSHEGTLDLIASFYLGIRERSAVAIGTTRPLISTFLGDPLIGSAVFIDPILFGTH</sequence>
<evidence type="ECO:0000313" key="2">
    <source>
        <dbReference type="Proteomes" id="UP000324800"/>
    </source>
</evidence>
<proteinExistence type="predicted"/>
<name>A0A5J4UV53_9EUKA</name>
<dbReference type="AlphaFoldDB" id="A0A5J4UV53"/>
<comment type="caution">
    <text evidence="1">The sequence shown here is derived from an EMBL/GenBank/DDBJ whole genome shotgun (WGS) entry which is preliminary data.</text>
</comment>
<reference evidence="1 2" key="1">
    <citation type="submission" date="2019-03" db="EMBL/GenBank/DDBJ databases">
        <title>Single cell metagenomics reveals metabolic interactions within the superorganism composed of flagellate Streblomastix strix and complex community of Bacteroidetes bacteria on its surface.</title>
        <authorList>
            <person name="Treitli S.C."/>
            <person name="Kolisko M."/>
            <person name="Husnik F."/>
            <person name="Keeling P."/>
            <person name="Hampl V."/>
        </authorList>
    </citation>
    <scope>NUCLEOTIDE SEQUENCE [LARGE SCALE GENOMIC DNA]</scope>
    <source>
        <strain evidence="1">ST1C</strain>
    </source>
</reference>
<evidence type="ECO:0000313" key="1">
    <source>
        <dbReference type="EMBL" id="KAA6373645.1"/>
    </source>
</evidence>
<accession>A0A5J4UV53</accession>
<dbReference type="EMBL" id="SNRW01012568">
    <property type="protein sequence ID" value="KAA6373645.1"/>
    <property type="molecule type" value="Genomic_DNA"/>
</dbReference>
<dbReference type="Proteomes" id="UP000324800">
    <property type="component" value="Unassembled WGS sequence"/>
</dbReference>